<keyword evidence="6" id="KW-0472">Membrane</keyword>
<protein>
    <submittedName>
        <fullName evidence="8">Outer membrane protein transport protein</fullName>
    </submittedName>
</protein>
<keyword evidence="4" id="KW-0812">Transmembrane</keyword>
<evidence type="ECO:0000256" key="1">
    <source>
        <dbReference type="ARBA" id="ARBA00004571"/>
    </source>
</evidence>
<keyword evidence="3" id="KW-1134">Transmembrane beta strand</keyword>
<accession>A0ABS7ZVD8</accession>
<evidence type="ECO:0000256" key="6">
    <source>
        <dbReference type="ARBA" id="ARBA00023136"/>
    </source>
</evidence>
<keyword evidence="5" id="KW-0732">Signal</keyword>
<evidence type="ECO:0000256" key="5">
    <source>
        <dbReference type="ARBA" id="ARBA00022729"/>
    </source>
</evidence>
<name>A0ABS7ZVD8_9GAMM</name>
<dbReference type="EMBL" id="JAEDAH010000099">
    <property type="protein sequence ID" value="MCA6065117.1"/>
    <property type="molecule type" value="Genomic_DNA"/>
</dbReference>
<comment type="subcellular location">
    <subcellularLocation>
        <location evidence="1">Cell outer membrane</location>
        <topology evidence="1">Multi-pass membrane protein</topology>
    </subcellularLocation>
</comment>
<dbReference type="PANTHER" id="PTHR35093:SF8">
    <property type="entry name" value="OUTER MEMBRANE PROTEIN NMB0088-RELATED"/>
    <property type="match status" value="1"/>
</dbReference>
<dbReference type="PANTHER" id="PTHR35093">
    <property type="entry name" value="OUTER MEMBRANE PROTEIN NMB0088-RELATED"/>
    <property type="match status" value="1"/>
</dbReference>
<dbReference type="InterPro" id="IPR005017">
    <property type="entry name" value="OMPP1/FadL/TodX"/>
</dbReference>
<gene>
    <name evidence="8" type="ORF">I9W95_16070</name>
</gene>
<dbReference type="Proteomes" id="UP000714380">
    <property type="component" value="Unassembled WGS sequence"/>
</dbReference>
<evidence type="ECO:0000313" key="9">
    <source>
        <dbReference type="Proteomes" id="UP000714380"/>
    </source>
</evidence>
<dbReference type="SUPFAM" id="SSF56935">
    <property type="entry name" value="Porins"/>
    <property type="match status" value="1"/>
</dbReference>
<proteinExistence type="inferred from homology"/>
<dbReference type="Gene3D" id="2.40.160.60">
    <property type="entry name" value="Outer membrane protein transport protein (OMPP1/FadL/TodX)"/>
    <property type="match status" value="1"/>
</dbReference>
<keyword evidence="9" id="KW-1185">Reference proteome</keyword>
<dbReference type="RefSeq" id="WP_225676747.1">
    <property type="nucleotide sequence ID" value="NZ_JAEDAH010000099.1"/>
</dbReference>
<reference evidence="8 9" key="1">
    <citation type="submission" date="2020-12" db="EMBL/GenBank/DDBJ databases">
        <title>Novel Thalassolituus-related marine hydrocarbonoclastic bacteria mediated algae-derived hydrocarbons mineralization in twilight zone of the northern South China Sea.</title>
        <authorList>
            <person name="Dong C."/>
        </authorList>
    </citation>
    <scope>NUCLEOTIDE SEQUENCE [LARGE SCALE GENOMIC DNA]</scope>
    <source>
        <strain evidence="8 9">IMCC1826</strain>
    </source>
</reference>
<comment type="caution">
    <text evidence="8">The sequence shown here is derived from an EMBL/GenBank/DDBJ whole genome shotgun (WGS) entry which is preliminary data.</text>
</comment>
<comment type="similarity">
    <text evidence="2">Belongs to the OmpP1/FadL family.</text>
</comment>
<dbReference type="Pfam" id="PF03349">
    <property type="entry name" value="Toluene_X"/>
    <property type="match status" value="1"/>
</dbReference>
<evidence type="ECO:0000256" key="7">
    <source>
        <dbReference type="ARBA" id="ARBA00023237"/>
    </source>
</evidence>
<evidence type="ECO:0000256" key="3">
    <source>
        <dbReference type="ARBA" id="ARBA00022452"/>
    </source>
</evidence>
<keyword evidence="7" id="KW-0998">Cell outer membrane</keyword>
<evidence type="ECO:0000256" key="4">
    <source>
        <dbReference type="ARBA" id="ARBA00022692"/>
    </source>
</evidence>
<evidence type="ECO:0000313" key="8">
    <source>
        <dbReference type="EMBL" id="MCA6065117.1"/>
    </source>
</evidence>
<evidence type="ECO:0000256" key="2">
    <source>
        <dbReference type="ARBA" id="ARBA00008163"/>
    </source>
</evidence>
<organism evidence="8 9">
    <name type="scientific">Thalassolituus marinus</name>
    <dbReference type="NCBI Taxonomy" id="671053"/>
    <lineage>
        <taxon>Bacteria</taxon>
        <taxon>Pseudomonadati</taxon>
        <taxon>Pseudomonadota</taxon>
        <taxon>Gammaproteobacteria</taxon>
        <taxon>Oceanospirillales</taxon>
        <taxon>Oceanospirillaceae</taxon>
        <taxon>Thalassolituus</taxon>
    </lineage>
</organism>
<sequence length="460" mass="48928">MKQATLRRAIQITGILISGQAAAQGYYVDEQSALRLGDAFSGGAASASDASTAYYGPAAMVLVNDELAINLAAISVKSELKGSALSYNAASDSVAPISGKDAEADAFDLLPTLYYVHELSDGVKFGVYLNAPYATGTDFGDDSIARYQTTESEITGIDLGISMAFRLNRHVSVGGSMITQYVNAKTAVAINTVAACLEGFDADPEVPLTCDGIGIDSSTLGSDELDGSFVMEGHNTAIGYALGSLIEFSPQSRLGINYRSRIAHELTGTATVEFPQQAALFESFSGISSTEADGRVQLVTPETASLSYYQRLGSVALQADYSWTRWSRYDQIQVESSNATVAALAAAPQVYDWTDSQRIAVGAAWDLSPALTLRGGLALDKTPIKDENTKVDFAFDDYKAISVGVSYQLQDNLTLDAGYQHTMTQQRDIEQNDLETAGALLSGEVTTKVNSFAAGLRWAL</sequence>